<comment type="caution">
    <text evidence="2">The sequence shown here is derived from an EMBL/GenBank/DDBJ whole genome shotgun (WGS) entry which is preliminary data.</text>
</comment>
<keyword evidence="2" id="KW-0808">Transferase</keyword>
<gene>
    <name evidence="2" type="ORF">HDA39_002647</name>
</gene>
<dbReference type="Proteomes" id="UP000549971">
    <property type="component" value="Unassembled WGS sequence"/>
</dbReference>
<organism evidence="2 3">
    <name type="scientific">Kribbella italica</name>
    <dbReference type="NCBI Taxonomy" id="1540520"/>
    <lineage>
        <taxon>Bacteria</taxon>
        <taxon>Bacillati</taxon>
        <taxon>Actinomycetota</taxon>
        <taxon>Actinomycetes</taxon>
        <taxon>Propionibacteriales</taxon>
        <taxon>Kribbellaceae</taxon>
        <taxon>Kribbella</taxon>
    </lineage>
</organism>
<feature type="domain" description="N-acetyltransferase" evidence="1">
    <location>
        <begin position="5"/>
        <end position="169"/>
    </location>
</feature>
<dbReference type="RefSeq" id="WP_184795499.1">
    <property type="nucleotide sequence ID" value="NZ_JACHMY010000001.1"/>
</dbReference>
<protein>
    <submittedName>
        <fullName evidence="2">RimJ/RimL family protein N-acetyltransferase</fullName>
    </submittedName>
</protein>
<keyword evidence="3" id="KW-1185">Reference proteome</keyword>
<reference evidence="2 3" key="1">
    <citation type="submission" date="2020-08" db="EMBL/GenBank/DDBJ databases">
        <title>Sequencing the genomes of 1000 actinobacteria strains.</title>
        <authorList>
            <person name="Klenk H.-P."/>
        </authorList>
    </citation>
    <scope>NUCLEOTIDE SEQUENCE [LARGE SCALE GENOMIC DNA]</scope>
    <source>
        <strain evidence="2 3">DSM 28967</strain>
    </source>
</reference>
<dbReference type="PROSITE" id="PS51186">
    <property type="entry name" value="GNAT"/>
    <property type="match status" value="1"/>
</dbReference>
<accession>A0A7W9J5J9</accession>
<dbReference type="GO" id="GO:0005737">
    <property type="term" value="C:cytoplasm"/>
    <property type="evidence" value="ECO:0007669"/>
    <property type="project" value="TreeGrafter"/>
</dbReference>
<sequence>MAEQVQLYPVTEADLSLLARLHNTWPAAGSAFEWFGYADPARAQRRWSQDGLLGADSGTLMVRRGEEAVGSVTWRSTPFGPLNRGWNIGIGLVPEAQGAGIGTRAQELLVEYLFDHTEVHRIDAQTNILNLAEQRALEKAGFVREGILRGAQFRSGEYHDMVSYSILRSDRSAARTGSA</sequence>
<dbReference type="GO" id="GO:1990189">
    <property type="term" value="F:protein N-terminal-serine acetyltransferase activity"/>
    <property type="evidence" value="ECO:0007669"/>
    <property type="project" value="TreeGrafter"/>
</dbReference>
<dbReference type="InterPro" id="IPR000182">
    <property type="entry name" value="GNAT_dom"/>
</dbReference>
<name>A0A7W9J5J9_9ACTN</name>
<evidence type="ECO:0000313" key="3">
    <source>
        <dbReference type="Proteomes" id="UP000549971"/>
    </source>
</evidence>
<evidence type="ECO:0000259" key="1">
    <source>
        <dbReference type="PROSITE" id="PS51186"/>
    </source>
</evidence>
<dbReference type="InterPro" id="IPR051908">
    <property type="entry name" value="Ribosomal_N-acetyltransferase"/>
</dbReference>
<evidence type="ECO:0000313" key="2">
    <source>
        <dbReference type="EMBL" id="MBB5835913.1"/>
    </source>
</evidence>
<dbReference type="GO" id="GO:0008999">
    <property type="term" value="F:protein-N-terminal-alanine acetyltransferase activity"/>
    <property type="evidence" value="ECO:0007669"/>
    <property type="project" value="TreeGrafter"/>
</dbReference>
<proteinExistence type="predicted"/>
<dbReference type="Gene3D" id="3.40.630.30">
    <property type="match status" value="1"/>
</dbReference>
<dbReference type="EMBL" id="JACHMY010000001">
    <property type="protein sequence ID" value="MBB5835913.1"/>
    <property type="molecule type" value="Genomic_DNA"/>
</dbReference>
<dbReference type="PANTHER" id="PTHR43441">
    <property type="entry name" value="RIBOSOMAL-PROTEIN-SERINE ACETYLTRANSFERASE"/>
    <property type="match status" value="1"/>
</dbReference>
<dbReference type="Pfam" id="PF13302">
    <property type="entry name" value="Acetyltransf_3"/>
    <property type="match status" value="1"/>
</dbReference>
<dbReference type="SUPFAM" id="SSF55729">
    <property type="entry name" value="Acyl-CoA N-acyltransferases (Nat)"/>
    <property type="match status" value="1"/>
</dbReference>
<dbReference type="InterPro" id="IPR016181">
    <property type="entry name" value="Acyl_CoA_acyltransferase"/>
</dbReference>
<dbReference type="PANTHER" id="PTHR43441:SF2">
    <property type="entry name" value="FAMILY ACETYLTRANSFERASE, PUTATIVE (AFU_ORTHOLOGUE AFUA_7G00850)-RELATED"/>
    <property type="match status" value="1"/>
</dbReference>
<dbReference type="AlphaFoldDB" id="A0A7W9J5J9"/>